<dbReference type="KEGG" id="pda:103707651"/>
<comment type="subcellular location">
    <subcellularLocation>
        <location evidence="4">Nucleus</location>
    </subcellularLocation>
</comment>
<evidence type="ECO:0000256" key="5">
    <source>
        <dbReference type="ARBA" id="ARBA00006045"/>
    </source>
</evidence>
<dbReference type="InterPro" id="IPR041816">
    <property type="entry name" value="Dbr1_N"/>
</dbReference>
<comment type="cofactor">
    <cofactor evidence="3">
        <name>Fe(2+)</name>
        <dbReference type="ChEBI" id="CHEBI:29033"/>
    </cofactor>
</comment>
<organism evidence="14 15">
    <name type="scientific">Phoenix dactylifera</name>
    <name type="common">Date palm</name>
    <dbReference type="NCBI Taxonomy" id="42345"/>
    <lineage>
        <taxon>Eukaryota</taxon>
        <taxon>Viridiplantae</taxon>
        <taxon>Streptophyta</taxon>
        <taxon>Embryophyta</taxon>
        <taxon>Tracheophyta</taxon>
        <taxon>Spermatophyta</taxon>
        <taxon>Magnoliopsida</taxon>
        <taxon>Liliopsida</taxon>
        <taxon>Arecaceae</taxon>
        <taxon>Coryphoideae</taxon>
        <taxon>Phoeniceae</taxon>
        <taxon>Phoenix</taxon>
    </lineage>
</organism>
<comment type="similarity">
    <text evidence="5">Belongs to the lariat debranching enzyme family.</text>
</comment>
<dbReference type="InterPro" id="IPR029052">
    <property type="entry name" value="Metallo-depent_PP-like"/>
</dbReference>
<dbReference type="Pfam" id="PF00149">
    <property type="entry name" value="Metallophos"/>
    <property type="match status" value="1"/>
</dbReference>
<feature type="domain" description="Lariat debranching enzyme C-terminal" evidence="13">
    <location>
        <begin position="235"/>
        <end position="348"/>
    </location>
</feature>
<reference evidence="15" key="2">
    <citation type="submission" date="2025-08" db="UniProtKB">
        <authorList>
            <consortium name="RefSeq"/>
        </authorList>
    </citation>
    <scope>IDENTIFICATION</scope>
    <source>
        <tissue evidence="15">Young leaves</tissue>
    </source>
</reference>
<evidence type="ECO:0000313" key="15">
    <source>
        <dbReference type="RefSeq" id="XP_038983516.1"/>
    </source>
</evidence>
<dbReference type="AlphaFoldDB" id="A0A8B9AA06"/>
<evidence type="ECO:0000259" key="13">
    <source>
        <dbReference type="SMART" id="SM01124"/>
    </source>
</evidence>
<dbReference type="RefSeq" id="XP_038983516.1">
    <property type="nucleotide sequence ID" value="XM_039127588.1"/>
</dbReference>
<evidence type="ECO:0000256" key="10">
    <source>
        <dbReference type="ARBA" id="ARBA00023004"/>
    </source>
</evidence>
<comment type="cofactor">
    <cofactor evidence="1">
        <name>Mn(2+)</name>
        <dbReference type="ChEBI" id="CHEBI:29035"/>
    </cofactor>
</comment>
<proteinExistence type="inferred from homology"/>
<dbReference type="Pfam" id="PF05011">
    <property type="entry name" value="DBR1"/>
    <property type="match status" value="1"/>
</dbReference>
<dbReference type="InterPro" id="IPR004843">
    <property type="entry name" value="Calcineurin-like_PHP"/>
</dbReference>
<evidence type="ECO:0000256" key="8">
    <source>
        <dbReference type="ARBA" id="ARBA00022801"/>
    </source>
</evidence>
<evidence type="ECO:0000256" key="6">
    <source>
        <dbReference type="ARBA" id="ARBA00022664"/>
    </source>
</evidence>
<keyword evidence="9" id="KW-0862">Zinc</keyword>
<reference evidence="14" key="1">
    <citation type="journal article" date="2019" name="Nat. Commun.">
        <title>Genome-wide association mapping of date palm fruit traits.</title>
        <authorList>
            <person name="Hazzouri K.M."/>
            <person name="Gros-Balthazard M."/>
            <person name="Flowers J.M."/>
            <person name="Copetti D."/>
            <person name="Lemansour A."/>
            <person name="Lebrun M."/>
            <person name="Masmoudi K."/>
            <person name="Ferrand S."/>
            <person name="Dhar M.I."/>
            <person name="Fresquez Z.A."/>
            <person name="Rosas U."/>
            <person name="Zhang J."/>
            <person name="Talag J."/>
            <person name="Lee S."/>
            <person name="Kudrna D."/>
            <person name="Powell R.F."/>
            <person name="Leitch I.J."/>
            <person name="Krueger R.R."/>
            <person name="Wing R.A."/>
            <person name="Amiri K.M.A."/>
            <person name="Purugganan M.D."/>
        </authorList>
    </citation>
    <scope>NUCLEOTIDE SEQUENCE [LARGE SCALE GENOMIC DNA]</scope>
    <source>
        <strain evidence="14">cv. Khalas</strain>
    </source>
</reference>
<keyword evidence="7" id="KW-0479">Metal-binding</keyword>
<dbReference type="Gene3D" id="3.60.21.10">
    <property type="match status" value="1"/>
</dbReference>
<dbReference type="PANTHER" id="PTHR12849">
    <property type="entry name" value="RNA LARIAT DEBRANCHING ENZYME"/>
    <property type="match status" value="1"/>
</dbReference>
<dbReference type="FunFam" id="3.60.21.10:FF:000035">
    <property type="entry name" value="Lariat debranching enzyme"/>
    <property type="match status" value="1"/>
</dbReference>
<sequence length="350" mass="40438">MKIAVEGCMHGELDTVYATVKHLEEVENTKIDLLLCCGDFQAIRNENDLESLNVKPKYRNMNSFWKYYSGQAVAPYPTIFIGGNHEASNYLWELYYGGWAAPNIYFLGYSGVIKFGNIRIGGLSGIYKPREYHLGHYEMPPYDENDIRSVYHVREYDVMKLKEVKGQIDIFMSHDWPLRITEYGNWEKLVRHKPFFRQEVLDGTLGSVPAAELLKALQPRYWFSAHLHCKFPAIIQHGENGPVTKFLALDKCLRGRKFLQIVDIEADPGPYEVQYDEEWLAITRKFNSIFPLTRKSVQLGGLDKQDYQQWVRNKLNARGAKPFDFVPTVPSFDPSQPLSNRSHCGNLLRS</sequence>
<keyword evidence="12" id="KW-0539">Nucleus</keyword>
<protein>
    <submittedName>
        <fullName evidence="15">Lariat debranching enzyme isoform X1</fullName>
    </submittedName>
</protein>
<dbReference type="GO" id="GO:0046872">
    <property type="term" value="F:metal ion binding"/>
    <property type="evidence" value="ECO:0007669"/>
    <property type="project" value="UniProtKB-KW"/>
</dbReference>
<dbReference type="CDD" id="cd00844">
    <property type="entry name" value="MPP_Dbr1_N"/>
    <property type="match status" value="1"/>
</dbReference>
<evidence type="ECO:0000256" key="11">
    <source>
        <dbReference type="ARBA" id="ARBA00023211"/>
    </source>
</evidence>
<dbReference type="SMART" id="SM01124">
    <property type="entry name" value="DBR1"/>
    <property type="match status" value="1"/>
</dbReference>
<evidence type="ECO:0000256" key="2">
    <source>
        <dbReference type="ARBA" id="ARBA00001947"/>
    </source>
</evidence>
<dbReference type="SUPFAM" id="SSF56300">
    <property type="entry name" value="Metallo-dependent phosphatases"/>
    <property type="match status" value="1"/>
</dbReference>
<keyword evidence="14" id="KW-1185">Reference proteome</keyword>
<dbReference type="Proteomes" id="UP000228380">
    <property type="component" value="Chromosome 6"/>
</dbReference>
<keyword evidence="10" id="KW-0408">Iron</keyword>
<name>A0A8B9AA06_PHODC</name>
<dbReference type="PANTHER" id="PTHR12849:SF0">
    <property type="entry name" value="LARIAT DEBRANCHING ENZYME"/>
    <property type="match status" value="1"/>
</dbReference>
<dbReference type="InterPro" id="IPR007708">
    <property type="entry name" value="DBR1_C"/>
</dbReference>
<gene>
    <name evidence="15" type="primary">LOC103707651</name>
</gene>
<evidence type="ECO:0000256" key="9">
    <source>
        <dbReference type="ARBA" id="ARBA00022833"/>
    </source>
</evidence>
<accession>A0A8B9AA06</accession>
<dbReference type="GO" id="GO:0000398">
    <property type="term" value="P:mRNA splicing, via spliceosome"/>
    <property type="evidence" value="ECO:0007669"/>
    <property type="project" value="TreeGrafter"/>
</dbReference>
<keyword evidence="11" id="KW-0464">Manganese</keyword>
<evidence type="ECO:0000256" key="4">
    <source>
        <dbReference type="ARBA" id="ARBA00004123"/>
    </source>
</evidence>
<keyword evidence="8" id="KW-0378">Hydrolase</keyword>
<evidence type="ECO:0000256" key="12">
    <source>
        <dbReference type="ARBA" id="ARBA00023242"/>
    </source>
</evidence>
<dbReference type="OrthoDB" id="407609at2759"/>
<evidence type="ECO:0000256" key="7">
    <source>
        <dbReference type="ARBA" id="ARBA00022723"/>
    </source>
</evidence>
<dbReference type="GeneID" id="103707651"/>
<comment type="cofactor">
    <cofactor evidence="2">
        <name>Zn(2+)</name>
        <dbReference type="ChEBI" id="CHEBI:29105"/>
    </cofactor>
</comment>
<evidence type="ECO:0000256" key="1">
    <source>
        <dbReference type="ARBA" id="ARBA00001936"/>
    </source>
</evidence>
<evidence type="ECO:0000256" key="3">
    <source>
        <dbReference type="ARBA" id="ARBA00001954"/>
    </source>
</evidence>
<dbReference type="GO" id="GO:0008419">
    <property type="term" value="F:RNA lariat debranching enzyme activity"/>
    <property type="evidence" value="ECO:0007669"/>
    <property type="project" value="TreeGrafter"/>
</dbReference>
<dbReference type="GO" id="GO:0005634">
    <property type="term" value="C:nucleus"/>
    <property type="evidence" value="ECO:0007669"/>
    <property type="project" value="UniProtKB-SubCell"/>
</dbReference>
<evidence type="ECO:0000313" key="14">
    <source>
        <dbReference type="Proteomes" id="UP000228380"/>
    </source>
</evidence>
<keyword evidence="6" id="KW-0507">mRNA processing</keyword>